<keyword evidence="2" id="KW-1185">Reference proteome</keyword>
<reference evidence="1 2" key="1">
    <citation type="submission" date="2020-02" db="EMBL/GenBank/DDBJ databases">
        <title>Complete genome sequence of Flavobacteriaceae bacterium.</title>
        <authorList>
            <person name="Kim S.-J."/>
            <person name="Kim Y.-S."/>
            <person name="Kim K.-H."/>
        </authorList>
    </citation>
    <scope>NUCLEOTIDE SEQUENCE [LARGE SCALE GENOMIC DNA]</scope>
    <source>
        <strain evidence="1 2">RR4-40</strain>
    </source>
</reference>
<gene>
    <name evidence="1" type="ORF">G5B37_11235</name>
</gene>
<dbReference type="AlphaFoldDB" id="A0A6G6GNK7"/>
<name>A0A6G6GNK7_9FLAO</name>
<dbReference type="KEGG" id="mgel:G5B37_11235"/>
<sequence length="207" mass="23768">MTTSTHYISTYCHITPQQVSVDGVVLHSNTSETFENFLKQLYKEHNCRYPKFFKMDTMSKLAFMGAEFLLKSAKEATTEVQNTALVFSNKSSSLETDRKHQESIASETEFYPSPAVFVYTLPNIGIGEVAIRHQLQTENAFFVFESFEANFLQKYTVSLLREGKCNSALCGWVEVDKTENHGFFYLVEATGKWQHTEKNITTFYNKI</sequence>
<protein>
    <submittedName>
        <fullName evidence="1">3-oxoacyl-ACP synthase</fullName>
    </submittedName>
</protein>
<dbReference type="EMBL" id="CP049057">
    <property type="protein sequence ID" value="QIE60114.1"/>
    <property type="molecule type" value="Genomic_DNA"/>
</dbReference>
<proteinExistence type="predicted"/>
<evidence type="ECO:0000313" key="1">
    <source>
        <dbReference type="EMBL" id="QIE60114.1"/>
    </source>
</evidence>
<organism evidence="1 2">
    <name type="scientific">Rasiella rasia</name>
    <dbReference type="NCBI Taxonomy" id="2744027"/>
    <lineage>
        <taxon>Bacteria</taxon>
        <taxon>Pseudomonadati</taxon>
        <taxon>Bacteroidota</taxon>
        <taxon>Flavobacteriia</taxon>
        <taxon>Flavobacteriales</taxon>
        <taxon>Flavobacteriaceae</taxon>
        <taxon>Rasiella</taxon>
    </lineage>
</organism>
<evidence type="ECO:0000313" key="2">
    <source>
        <dbReference type="Proteomes" id="UP000505306"/>
    </source>
</evidence>
<accession>A0A6G6GNK7</accession>
<dbReference type="Proteomes" id="UP000505306">
    <property type="component" value="Chromosome"/>
</dbReference>